<feature type="region of interest" description="Disordered" evidence="3">
    <location>
        <begin position="207"/>
        <end position="251"/>
    </location>
</feature>
<evidence type="ECO:0000256" key="1">
    <source>
        <dbReference type="ARBA" id="ARBA00010359"/>
    </source>
</evidence>
<dbReference type="Pfam" id="PF26292">
    <property type="entry name" value="PUA_elF2D"/>
    <property type="match status" value="1"/>
</dbReference>
<reference evidence="6" key="1">
    <citation type="journal article" date="2024" name="Gigascience">
        <title>Chromosome-level genome of the poultry shaft louse Menopon gallinae provides insight into the host-switching and adaptive evolution of parasitic lice.</title>
        <authorList>
            <person name="Xu Y."/>
            <person name="Ma L."/>
            <person name="Liu S."/>
            <person name="Liang Y."/>
            <person name="Liu Q."/>
            <person name="He Z."/>
            <person name="Tian L."/>
            <person name="Duan Y."/>
            <person name="Cai W."/>
            <person name="Li H."/>
            <person name="Song F."/>
        </authorList>
    </citation>
    <scope>NUCLEOTIDE SEQUENCE</scope>
    <source>
        <strain evidence="6">Cailab_2023a</strain>
    </source>
</reference>
<feature type="domain" description="SUI1" evidence="4">
    <location>
        <begin position="469"/>
        <end position="543"/>
    </location>
</feature>
<feature type="compositionally biased region" description="Basic and acidic residues" evidence="3">
    <location>
        <begin position="208"/>
        <end position="221"/>
    </location>
</feature>
<dbReference type="InterPro" id="IPR003121">
    <property type="entry name" value="SWIB_MDM2_domain"/>
</dbReference>
<dbReference type="CDD" id="cd21156">
    <property type="entry name" value="PUA_eIF2d-like"/>
    <property type="match status" value="1"/>
</dbReference>
<dbReference type="NCBIfam" id="TIGR00451">
    <property type="entry name" value="unchar_dom_2"/>
    <property type="match status" value="1"/>
</dbReference>
<dbReference type="InterPro" id="IPR001950">
    <property type="entry name" value="SUI1"/>
</dbReference>
<dbReference type="InterPro" id="IPR048248">
    <property type="entry name" value="PUA_eIF2d-like"/>
</dbReference>
<dbReference type="Gene3D" id="1.10.245.10">
    <property type="entry name" value="SWIB/MDM2 domain"/>
    <property type="match status" value="1"/>
</dbReference>
<evidence type="ECO:0000256" key="2">
    <source>
        <dbReference type="ARBA" id="ARBA00022490"/>
    </source>
</evidence>
<keyword evidence="2" id="KW-0963">Cytoplasm</keyword>
<dbReference type="AlphaFoldDB" id="A0AAW2HPE6"/>
<feature type="domain" description="DM2" evidence="5">
    <location>
        <begin position="369"/>
        <end position="447"/>
    </location>
</feature>
<dbReference type="InterPro" id="IPR015947">
    <property type="entry name" value="PUA-like_sf"/>
</dbReference>
<proteinExistence type="inferred from homology"/>
<protein>
    <recommendedName>
        <fullName evidence="7">Ligatin</fullName>
    </recommendedName>
</protein>
<dbReference type="InterPro" id="IPR041366">
    <property type="entry name" value="Pre-PUA"/>
</dbReference>
<dbReference type="SUPFAM" id="SSF55159">
    <property type="entry name" value="eIF1-like"/>
    <property type="match status" value="1"/>
</dbReference>
<evidence type="ECO:0008006" key="7">
    <source>
        <dbReference type="Google" id="ProtNLM"/>
    </source>
</evidence>
<dbReference type="InterPro" id="IPR004521">
    <property type="entry name" value="Uncharacterised_CHP00451"/>
</dbReference>
<dbReference type="InterPro" id="IPR058886">
    <property type="entry name" value="SWIB_eIF2D"/>
</dbReference>
<dbReference type="GO" id="GO:0001731">
    <property type="term" value="P:formation of translation preinitiation complex"/>
    <property type="evidence" value="ECO:0007669"/>
    <property type="project" value="InterPro"/>
</dbReference>
<dbReference type="InterPro" id="IPR036877">
    <property type="entry name" value="SUI1_dom_sf"/>
</dbReference>
<accession>A0AAW2HPE6</accession>
<comment type="similarity">
    <text evidence="1">Belongs to the eIF2D family.</text>
</comment>
<evidence type="ECO:0000256" key="3">
    <source>
        <dbReference type="SAM" id="MobiDB-lite"/>
    </source>
</evidence>
<dbReference type="InterPro" id="IPR036885">
    <property type="entry name" value="SWIB_MDM2_dom_sf"/>
</dbReference>
<evidence type="ECO:0000259" key="5">
    <source>
        <dbReference type="PROSITE" id="PS51925"/>
    </source>
</evidence>
<dbReference type="InterPro" id="IPR039757">
    <property type="entry name" value="EIF2D"/>
</dbReference>
<dbReference type="Gene3D" id="3.10.400.20">
    <property type="match status" value="1"/>
</dbReference>
<dbReference type="PROSITE" id="PS50890">
    <property type="entry name" value="PUA"/>
    <property type="match status" value="1"/>
</dbReference>
<dbReference type="InterPro" id="IPR057429">
    <property type="entry name" value="WH_eIF2D"/>
</dbReference>
<dbReference type="Pfam" id="PF26291">
    <property type="entry name" value="SWIB_eIF2D"/>
    <property type="match status" value="1"/>
</dbReference>
<dbReference type="SUPFAM" id="SSF88697">
    <property type="entry name" value="PUA domain-like"/>
    <property type="match status" value="1"/>
</dbReference>
<organism evidence="6">
    <name type="scientific">Menopon gallinae</name>
    <name type="common">poultry shaft louse</name>
    <dbReference type="NCBI Taxonomy" id="328185"/>
    <lineage>
        <taxon>Eukaryota</taxon>
        <taxon>Metazoa</taxon>
        <taxon>Ecdysozoa</taxon>
        <taxon>Arthropoda</taxon>
        <taxon>Hexapoda</taxon>
        <taxon>Insecta</taxon>
        <taxon>Pterygota</taxon>
        <taxon>Neoptera</taxon>
        <taxon>Paraneoptera</taxon>
        <taxon>Psocodea</taxon>
        <taxon>Troctomorpha</taxon>
        <taxon>Phthiraptera</taxon>
        <taxon>Amblycera</taxon>
        <taxon>Menoponidae</taxon>
        <taxon>Menopon</taxon>
    </lineage>
</organism>
<sequence length="564" mass="63609">MFKKAFKQKSQISLRSSEKKKFITELRTLFPALTDADIEHINSFKENLTKMKVTTIKEEIVEIFTFDKIPLVIDLIDLNIKLPTVFMCWKFPHIVPQITTESFVLNKLQNGADLFFGGVLVQGLLSDLTDFQTNQPVYINLSKNRAAMAVGLSLVNKKDVLSAGEEHQSGKVVKIYHVIGDFLYKLHPEPSIPEMGLPDWAKTNEAVSENKDDVTGEEKSNDPGANSDLQEEESEPNAGAENGEKSSEEVEKERLNEILEYCFLKAVKTVPKNSYPMLPATFYANHVLTSLPNGEVLNIKKTKWKKFSVFLQEKSLQGIIKLQTIQKGDFTIAGVEHDHKLIREFIDPYDNKPVVVEPVSKTDKPSMLQIFSVSAATEPFFAKFGLRKNDEMTRTDVKVRLNDYIKRENLVHPENMENVKLDPVLYGVLKGEEVISRADLLTKMLEKMSIRYKISSTPNVVHKGKMPVIDFEVCSRTGNKKVTVISNLESYGVNVTNFSKELQQRAAASTTIITPTGPDKKGPQVQVQGNQILIAVNILKEKHNINEKFMRGLDKAPKAKKKAR</sequence>
<dbReference type="CDD" id="cd11608">
    <property type="entry name" value="eIF2D_C"/>
    <property type="match status" value="1"/>
</dbReference>
<feature type="compositionally biased region" description="Basic and acidic residues" evidence="3">
    <location>
        <begin position="242"/>
        <end position="251"/>
    </location>
</feature>
<comment type="caution">
    <text evidence="6">The sequence shown here is derived from an EMBL/GenBank/DDBJ whole genome shotgun (WGS) entry which is preliminary data.</text>
</comment>
<dbReference type="Pfam" id="PF25304">
    <property type="entry name" value="WHD_eIF2D"/>
    <property type="match status" value="1"/>
</dbReference>
<dbReference type="PROSITE" id="PS50296">
    <property type="entry name" value="SUI1"/>
    <property type="match status" value="1"/>
</dbReference>
<dbReference type="Pfam" id="PF17832">
    <property type="entry name" value="Pre-PUA"/>
    <property type="match status" value="1"/>
</dbReference>
<gene>
    <name evidence="6" type="ORF">PYX00_008557</name>
</gene>
<dbReference type="Pfam" id="PF01253">
    <property type="entry name" value="SUI1"/>
    <property type="match status" value="1"/>
</dbReference>
<dbReference type="PROSITE" id="PS51925">
    <property type="entry name" value="SWIB_MDM2"/>
    <property type="match status" value="1"/>
</dbReference>
<dbReference type="InterPro" id="IPR039759">
    <property type="entry name" value="eIF2D_SUI1"/>
</dbReference>
<evidence type="ECO:0000313" key="6">
    <source>
        <dbReference type="EMBL" id="KAL0271476.1"/>
    </source>
</evidence>
<evidence type="ECO:0000259" key="4">
    <source>
        <dbReference type="PROSITE" id="PS50296"/>
    </source>
</evidence>
<dbReference type="SUPFAM" id="SSF47592">
    <property type="entry name" value="SWIB/MDM2 domain"/>
    <property type="match status" value="1"/>
</dbReference>
<dbReference type="GO" id="GO:0003743">
    <property type="term" value="F:translation initiation factor activity"/>
    <property type="evidence" value="ECO:0007669"/>
    <property type="project" value="InterPro"/>
</dbReference>
<dbReference type="PANTHER" id="PTHR12217">
    <property type="entry name" value="EUKARYOTIC TRANSLATION INITIATION FACTOR 2D"/>
    <property type="match status" value="1"/>
</dbReference>
<dbReference type="PANTHER" id="PTHR12217:SF4">
    <property type="entry name" value="EUKARYOTIC TRANSLATION INITIATION FACTOR 2D"/>
    <property type="match status" value="1"/>
</dbReference>
<dbReference type="Gene3D" id="3.30.780.10">
    <property type="entry name" value="SUI1-like domain"/>
    <property type="match status" value="1"/>
</dbReference>
<dbReference type="EMBL" id="JARGDH010000004">
    <property type="protein sequence ID" value="KAL0271476.1"/>
    <property type="molecule type" value="Genomic_DNA"/>
</dbReference>
<dbReference type="GO" id="GO:0003723">
    <property type="term" value="F:RNA binding"/>
    <property type="evidence" value="ECO:0007669"/>
    <property type="project" value="InterPro"/>
</dbReference>
<name>A0AAW2HPE6_9NEOP</name>